<protein>
    <submittedName>
        <fullName evidence="1">Uncharacterized protein</fullName>
    </submittedName>
</protein>
<name>M7CGY9_CHEMY</name>
<sequence length="152" mass="16633">MEKAQVARDHKEENHYNTVLYVKEAFSCTSRATDLLISEETKKTTNFHTANFNEDRESAIYETLKVETMEDKPSDEIGEYSGDIKAATVGNVLTSLSQIASLNFLAARAISVPYFTPKASRFPPAACTEELCTVDAESGGMPTTENVGRGLG</sequence>
<dbReference type="STRING" id="8469.M7CGY9"/>
<dbReference type="AlphaFoldDB" id="M7CGY9"/>
<organism evidence="1 2">
    <name type="scientific">Chelonia mydas</name>
    <name type="common">Green sea-turtle</name>
    <name type="synonym">Chelonia agassizi</name>
    <dbReference type="NCBI Taxonomy" id="8469"/>
    <lineage>
        <taxon>Eukaryota</taxon>
        <taxon>Metazoa</taxon>
        <taxon>Chordata</taxon>
        <taxon>Craniata</taxon>
        <taxon>Vertebrata</taxon>
        <taxon>Euteleostomi</taxon>
        <taxon>Archelosauria</taxon>
        <taxon>Testudinata</taxon>
        <taxon>Testudines</taxon>
        <taxon>Cryptodira</taxon>
        <taxon>Durocryptodira</taxon>
        <taxon>Americhelydia</taxon>
        <taxon>Chelonioidea</taxon>
        <taxon>Cheloniidae</taxon>
        <taxon>Chelonia</taxon>
    </lineage>
</organism>
<proteinExistence type="predicted"/>
<accession>M7CGY9</accession>
<dbReference type="EMBL" id="KB514364">
    <property type="protein sequence ID" value="EMP40187.1"/>
    <property type="molecule type" value="Genomic_DNA"/>
</dbReference>
<reference evidence="2" key="1">
    <citation type="journal article" date="2013" name="Nat. Genet.">
        <title>The draft genomes of soft-shell turtle and green sea turtle yield insights into the development and evolution of the turtle-specific body plan.</title>
        <authorList>
            <person name="Wang Z."/>
            <person name="Pascual-Anaya J."/>
            <person name="Zadissa A."/>
            <person name="Li W."/>
            <person name="Niimura Y."/>
            <person name="Huang Z."/>
            <person name="Li C."/>
            <person name="White S."/>
            <person name="Xiong Z."/>
            <person name="Fang D."/>
            <person name="Wang B."/>
            <person name="Ming Y."/>
            <person name="Chen Y."/>
            <person name="Zheng Y."/>
            <person name="Kuraku S."/>
            <person name="Pignatelli M."/>
            <person name="Herrero J."/>
            <person name="Beal K."/>
            <person name="Nozawa M."/>
            <person name="Li Q."/>
            <person name="Wang J."/>
            <person name="Zhang H."/>
            <person name="Yu L."/>
            <person name="Shigenobu S."/>
            <person name="Wang J."/>
            <person name="Liu J."/>
            <person name="Flicek P."/>
            <person name="Searle S."/>
            <person name="Wang J."/>
            <person name="Kuratani S."/>
            <person name="Yin Y."/>
            <person name="Aken B."/>
            <person name="Zhang G."/>
            <person name="Irie N."/>
        </authorList>
    </citation>
    <scope>NUCLEOTIDE SEQUENCE [LARGE SCALE GENOMIC DNA]</scope>
</reference>
<evidence type="ECO:0000313" key="2">
    <source>
        <dbReference type="Proteomes" id="UP000031443"/>
    </source>
</evidence>
<keyword evidence="2" id="KW-1185">Reference proteome</keyword>
<dbReference type="Proteomes" id="UP000031443">
    <property type="component" value="Unassembled WGS sequence"/>
</dbReference>
<evidence type="ECO:0000313" key="1">
    <source>
        <dbReference type="EMBL" id="EMP40187.1"/>
    </source>
</evidence>
<gene>
    <name evidence="1" type="ORF">UY3_02589</name>
</gene>